<protein>
    <recommendedName>
        <fullName evidence="3">Rx N-terminal domain-containing protein</fullName>
    </recommendedName>
</protein>
<keyword evidence="2" id="KW-1185">Reference proteome</keyword>
<organism evidence="1">
    <name type="scientific">Triticum aestivum</name>
    <name type="common">Wheat</name>
    <dbReference type="NCBI Taxonomy" id="4565"/>
    <lineage>
        <taxon>Eukaryota</taxon>
        <taxon>Viridiplantae</taxon>
        <taxon>Streptophyta</taxon>
        <taxon>Embryophyta</taxon>
        <taxon>Tracheophyta</taxon>
        <taxon>Spermatophyta</taxon>
        <taxon>Magnoliopsida</taxon>
        <taxon>Liliopsida</taxon>
        <taxon>Poales</taxon>
        <taxon>Poaceae</taxon>
        <taxon>BOP clade</taxon>
        <taxon>Pooideae</taxon>
        <taxon>Triticodae</taxon>
        <taxon>Triticeae</taxon>
        <taxon>Triticinae</taxon>
        <taxon>Triticum</taxon>
    </lineage>
</organism>
<dbReference type="SUPFAM" id="SSF52058">
    <property type="entry name" value="L domain-like"/>
    <property type="match status" value="1"/>
</dbReference>
<dbReference type="Gene3D" id="3.80.10.10">
    <property type="entry name" value="Ribonuclease Inhibitor"/>
    <property type="match status" value="1"/>
</dbReference>
<dbReference type="Gramene" id="TraesCS4A02G476300.1">
    <property type="protein sequence ID" value="TraesCS4A02G476300.1.cds1"/>
    <property type="gene ID" value="TraesCS4A02G476300"/>
</dbReference>
<proteinExistence type="predicted"/>
<sequence>MVSQLQQSLLQDTRNHSFHSLLKQLVILMHTDMSHVQNLESALEREKDEVPIKEDIIKAWIYRHEHMMRLMYERSIGLPLVPPSGLSQLTLSSCSITDEALAICLDGLASLQILILSKIMTLTKLPSKEILQRLTKLNFLRVGYCWCLWSLGGLRVVTSVSAVELFSCPSLGLAHGAECLPLSLESLTIKNCVLAADFLCTDWPQMKNIHIANCRTTPCLSIDSLTSVKSLSLLHLPDLCTLEGLPSLLHLSSVGLIDVPKLTPECVLQFRVQRTLDVSSPVILNTMLSADGFTVTSLTLIGCKEPFILLEESANFTSVMGLCFIDCQMISLPTNLRSFSNLKTLDIFRCPNISSLPDLPSSLQEIRVLGCSELLNESCQAPDGESWPKIAHIRRKLFE</sequence>
<dbReference type="EnsemblPlants" id="TraesCS4A02G476300.1">
    <property type="protein sequence ID" value="TraesCS4A02G476300.1.cds1"/>
    <property type="gene ID" value="TraesCS4A02G476300"/>
</dbReference>
<dbReference type="STRING" id="4565.A0A3B6I777"/>
<dbReference type="PANTHER" id="PTHR36766">
    <property type="entry name" value="PLANT BROAD-SPECTRUM MILDEW RESISTANCE PROTEIN RPW8"/>
    <property type="match status" value="1"/>
</dbReference>
<evidence type="ECO:0000313" key="1">
    <source>
        <dbReference type="EnsemblPlants" id="TraesCS4A02G476300.1.cds1"/>
    </source>
</evidence>
<reference evidence="1" key="1">
    <citation type="submission" date="2018-08" db="EMBL/GenBank/DDBJ databases">
        <authorList>
            <person name="Rossello M."/>
        </authorList>
    </citation>
    <scope>NUCLEOTIDE SEQUENCE [LARGE SCALE GENOMIC DNA]</scope>
    <source>
        <strain evidence="1">cv. Chinese Spring</strain>
    </source>
</reference>
<evidence type="ECO:0000313" key="2">
    <source>
        <dbReference type="Proteomes" id="UP000019116"/>
    </source>
</evidence>
<dbReference type="Gramene" id="TraesCAD_scaffold_005131_01G000400.1">
    <property type="protein sequence ID" value="TraesCAD_scaffold_005131_01G000400.1"/>
    <property type="gene ID" value="TraesCAD_scaffold_005131_01G000400"/>
</dbReference>
<name>A0A3B6I777_WHEAT</name>
<reference evidence="1" key="2">
    <citation type="submission" date="2018-10" db="UniProtKB">
        <authorList>
            <consortium name="EnsemblPlants"/>
        </authorList>
    </citation>
    <scope>IDENTIFICATION</scope>
</reference>
<dbReference type="AlphaFoldDB" id="A0A3B6I777"/>
<accession>A0A3B6I777</accession>
<dbReference type="Gramene" id="TraesCS4A03G1200500.1">
    <property type="protein sequence ID" value="TraesCS4A03G1200500.1.CDS1"/>
    <property type="gene ID" value="TraesCS4A03G1200500"/>
</dbReference>
<dbReference type="InterPro" id="IPR032675">
    <property type="entry name" value="LRR_dom_sf"/>
</dbReference>
<evidence type="ECO:0008006" key="3">
    <source>
        <dbReference type="Google" id="ProtNLM"/>
    </source>
</evidence>
<dbReference type="Gramene" id="TraesWEE_scaffold_029405_01G000200.1">
    <property type="protein sequence ID" value="TraesWEE_scaffold_029405_01G000200.1"/>
    <property type="gene ID" value="TraesWEE_scaffold_029405_01G000200"/>
</dbReference>
<dbReference type="Proteomes" id="UP000019116">
    <property type="component" value="Chromosome 4A"/>
</dbReference>
<dbReference type="PANTHER" id="PTHR36766:SF60">
    <property type="entry name" value="NB-ARC DOMAIN-CONTAINING PROTEIN"/>
    <property type="match status" value="1"/>
</dbReference>